<name>A0A2V3IGJ3_9FLOR</name>
<accession>A0A2V3IGJ3</accession>
<feature type="region of interest" description="Disordered" evidence="1">
    <location>
        <begin position="487"/>
        <end position="531"/>
    </location>
</feature>
<proteinExistence type="predicted"/>
<comment type="caution">
    <text evidence="2">The sequence shown here is derived from an EMBL/GenBank/DDBJ whole genome shotgun (WGS) entry which is preliminary data.</text>
</comment>
<dbReference type="EMBL" id="NBIV01000228">
    <property type="protein sequence ID" value="PXF41197.1"/>
    <property type="molecule type" value="Genomic_DNA"/>
</dbReference>
<keyword evidence="3" id="KW-1185">Reference proteome</keyword>
<dbReference type="Proteomes" id="UP000247409">
    <property type="component" value="Unassembled WGS sequence"/>
</dbReference>
<protein>
    <recommendedName>
        <fullName evidence="4">Tesmin/TSO1-like CXC domain-containing protein</fullName>
    </recommendedName>
</protein>
<sequence>MRRALNRSNYNVIDDLEQSRNTNLPPGIGFQDELNVPWSLLLKDRAYKDELATLHLFCGAVAAFELLDETQQQCSVFLHGGLFAIPTTFGNCVPSDFLPKRASQGVVGNALAGRVILSKKDSTSTDEGNIVAAPRSRCLVFQSSGCMYVGGVDIRHEEPETRFFAVTMEYIRGVTQERASAEGYDGNGAHSQVWVHEEACQSIIVSDDTEVFMILLSNPCMYRKGILHVISDSVHELDAAVDVLQTMGTCGGSVATLYCLAGCDFSPSIYGMSHDMFWKPFSMFIKSGGSLLAAGERRLDAADLLFCMLYLVRHGKKIVCTQQEQKGVISKEVQRGVLKSQEISFLRRSCFVSSHPVGSAEWSIDVRNFVADMSNMSNDLVPHREHIMIHYNRALFIVEKYWGKSSDRDIGHRVVGGCSKANGFETDGTVLVDCEQDVKEIQKRITNVITSCNCKGDCVTRRCSCVKTSVKCIVCGCLEEICKTRPTSAQTEGGEGDTQETTETSSGDVRQIADGHTESTVNVSTHVNEIR</sequence>
<gene>
    <name evidence="2" type="ORF">BWQ96_09091</name>
</gene>
<feature type="compositionally biased region" description="Polar residues" evidence="1">
    <location>
        <begin position="518"/>
        <end position="531"/>
    </location>
</feature>
<organism evidence="2 3">
    <name type="scientific">Gracilariopsis chorda</name>
    <dbReference type="NCBI Taxonomy" id="448386"/>
    <lineage>
        <taxon>Eukaryota</taxon>
        <taxon>Rhodophyta</taxon>
        <taxon>Florideophyceae</taxon>
        <taxon>Rhodymeniophycidae</taxon>
        <taxon>Gracilariales</taxon>
        <taxon>Gracilariaceae</taxon>
        <taxon>Gracilariopsis</taxon>
    </lineage>
</organism>
<evidence type="ECO:0008006" key="4">
    <source>
        <dbReference type="Google" id="ProtNLM"/>
    </source>
</evidence>
<evidence type="ECO:0000313" key="3">
    <source>
        <dbReference type="Proteomes" id="UP000247409"/>
    </source>
</evidence>
<reference evidence="2 3" key="1">
    <citation type="journal article" date="2018" name="Mol. Biol. Evol.">
        <title>Analysis of the draft genome of the red seaweed Gracilariopsis chorda provides insights into genome size evolution in Rhodophyta.</title>
        <authorList>
            <person name="Lee J."/>
            <person name="Yang E.C."/>
            <person name="Graf L."/>
            <person name="Yang J.H."/>
            <person name="Qiu H."/>
            <person name="Zel Zion U."/>
            <person name="Chan C.X."/>
            <person name="Stephens T.G."/>
            <person name="Weber A.P.M."/>
            <person name="Boo G.H."/>
            <person name="Boo S.M."/>
            <person name="Kim K.M."/>
            <person name="Shin Y."/>
            <person name="Jung M."/>
            <person name="Lee S.J."/>
            <person name="Yim H.S."/>
            <person name="Lee J.H."/>
            <person name="Bhattacharya D."/>
            <person name="Yoon H.S."/>
        </authorList>
    </citation>
    <scope>NUCLEOTIDE SEQUENCE [LARGE SCALE GENOMIC DNA]</scope>
    <source>
        <strain evidence="2 3">SKKU-2015</strain>
        <tissue evidence="2">Whole body</tissue>
    </source>
</reference>
<dbReference type="AlphaFoldDB" id="A0A2V3IGJ3"/>
<evidence type="ECO:0000256" key="1">
    <source>
        <dbReference type="SAM" id="MobiDB-lite"/>
    </source>
</evidence>
<evidence type="ECO:0000313" key="2">
    <source>
        <dbReference type="EMBL" id="PXF41197.1"/>
    </source>
</evidence>
<dbReference type="OrthoDB" id="3176171at2759"/>